<dbReference type="Pfam" id="PF24656">
    <property type="entry name" value="CEPT76_peptidase"/>
    <property type="match status" value="1"/>
</dbReference>
<reference evidence="19 20" key="1">
    <citation type="submission" date="2015-09" db="EMBL/GenBank/DDBJ databases">
        <title>Atta colombica WGS genome.</title>
        <authorList>
            <person name="Nygaard S."/>
            <person name="Hu H."/>
            <person name="Boomsma J."/>
            <person name="Zhang G."/>
        </authorList>
    </citation>
    <scope>NUCLEOTIDE SEQUENCE [LARGE SCALE GENOMIC DNA]</scope>
    <source>
        <strain evidence="19">Treedump-2</strain>
        <tissue evidence="19">Whole body</tissue>
    </source>
</reference>
<keyword evidence="9" id="KW-0969">Cilium</keyword>
<dbReference type="InterPro" id="IPR033551">
    <property type="entry name" value="DRC7/lobo"/>
</dbReference>
<evidence type="ECO:0000256" key="6">
    <source>
        <dbReference type="ARBA" id="ARBA00022846"/>
    </source>
</evidence>
<evidence type="ECO:0000256" key="7">
    <source>
        <dbReference type="ARBA" id="ARBA00022871"/>
    </source>
</evidence>
<protein>
    <recommendedName>
        <fullName evidence="3">Dynein regulatory complex subunit 7</fullName>
    </recommendedName>
    <alternativeName>
        <fullName evidence="12">Coiled-coil domain-containing protein 135</fullName>
    </alternativeName>
    <alternativeName>
        <fullName evidence="13">Coiled-coil domain-containing protein lobo homolog</fullName>
    </alternativeName>
</protein>
<dbReference type="Proteomes" id="UP000078540">
    <property type="component" value="Unassembled WGS sequence"/>
</dbReference>
<keyword evidence="8 14" id="KW-0175">Coiled coil</keyword>
<keyword evidence="7" id="KW-0744">Spermatogenesis</keyword>
<feature type="coiled-coil region" evidence="14">
    <location>
        <begin position="201"/>
        <end position="230"/>
    </location>
</feature>
<dbReference type="GO" id="GO:0007283">
    <property type="term" value="P:spermatogenesis"/>
    <property type="evidence" value="ECO:0007669"/>
    <property type="project" value="UniProtKB-KW"/>
</dbReference>
<name>A0A195BC87_9HYME</name>
<dbReference type="AlphaFoldDB" id="A0A195BC87"/>
<dbReference type="InterPro" id="IPR056292">
    <property type="entry name" value="DRC7_C"/>
</dbReference>
<feature type="region of interest" description="Disordered" evidence="15">
    <location>
        <begin position="1"/>
        <end position="65"/>
    </location>
</feature>
<keyword evidence="11" id="KW-0966">Cell projection</keyword>
<comment type="subcellular location">
    <subcellularLocation>
        <location evidence="1">Cytoplasm</location>
        <location evidence="1">Cytoskeleton</location>
        <location evidence="1">Flagellum axoneme</location>
    </subcellularLocation>
</comment>
<evidence type="ECO:0000256" key="8">
    <source>
        <dbReference type="ARBA" id="ARBA00023054"/>
    </source>
</evidence>
<evidence type="ECO:0000256" key="15">
    <source>
        <dbReference type="SAM" id="MobiDB-lite"/>
    </source>
</evidence>
<evidence type="ECO:0000256" key="14">
    <source>
        <dbReference type="SAM" id="Coils"/>
    </source>
</evidence>
<gene>
    <name evidence="19" type="ORF">ALC53_07808</name>
</gene>
<dbReference type="EMBL" id="KQ976529">
    <property type="protein sequence ID" value="KYM81814.1"/>
    <property type="molecule type" value="Genomic_DNA"/>
</dbReference>
<evidence type="ECO:0000256" key="13">
    <source>
        <dbReference type="ARBA" id="ARBA00031733"/>
    </source>
</evidence>
<sequence length="808" mass="94235">MTTRRGEAKRGEARRGERRPRATTATRGGGGREVGRLLRYGLGRVVRGGGSGRKGRGIPPLPSPPPTDHLSTLVVTIVVVVQASLLRICKKKTILSENSYFNNYDPFFQPEHLCSPTWVLNFQKGNSFECATLLVSLLLGQGYNAFVVSGYASREQVFCDLTRRTCPYLPKIEQAPPPMEKPKLIKYQLKPPPDFRSQFLLELETREKAKAEAELQRQEEERQRMIMEFEHPQPDKYFGQRIHAWVVILPNDKDVRNQEIIEPIFLEPSSGMFYNPADEETNLWYLGVESIWNDQNYWVNMQPRENGCAKINWDLSKIEFWEHLLPGEPQIVQKDTEIEEDIAIKQEKHLDMPASYVSEIRIHSLDFERRYPRGSKTIFYKKAKVELYAPFSEINSLSQRVTVYEDYEYTTPVESYEKYLNRIDCLTESRKNFTTGTVTDFFKRGRPDHCKAHHYLASDSDSIKAERIIEFYDSVQFDGLSRIEMSPLYLTQHYVDREDFVYYIHAEFLVDEDNTKVNNIHSRHISKIIEKYHRNKDIPASKDMAEREFAVIGTEICIKFHYEQDRITQATRTFIKPSIGDRIHLIFDSTMTHGYNSDPNAPPEKNLDLFYALNKHLQDEDSSILQIRDVEEDIAAFLRRRADENLNSQFTVSLFDKNRIAETTIELDTKGIRRLDQREIKVQEMNDLGPYLARIGNPVHISKTEAYLLRDDCLSDFKQTAIDKANRILHMIEKQAMELEKLQTLLTQTVDLPKTKKEEMLAKVNEISFNMHVLETYLNWHRTVVPQRYKVLVDRLQRNPHLQALQKH</sequence>
<dbReference type="PANTHER" id="PTHR35249:SF2">
    <property type="entry name" value="DYNEIN REGULATORY COMPLEX SUBUNIT 7"/>
    <property type="match status" value="1"/>
</dbReference>
<organism evidence="19 20">
    <name type="scientific">Atta colombica</name>
    <dbReference type="NCBI Taxonomy" id="520822"/>
    <lineage>
        <taxon>Eukaryota</taxon>
        <taxon>Metazoa</taxon>
        <taxon>Ecdysozoa</taxon>
        <taxon>Arthropoda</taxon>
        <taxon>Hexapoda</taxon>
        <taxon>Insecta</taxon>
        <taxon>Pterygota</taxon>
        <taxon>Neoptera</taxon>
        <taxon>Endopterygota</taxon>
        <taxon>Hymenoptera</taxon>
        <taxon>Apocrita</taxon>
        <taxon>Aculeata</taxon>
        <taxon>Formicoidea</taxon>
        <taxon>Formicidae</taxon>
        <taxon>Myrmicinae</taxon>
        <taxon>Atta</taxon>
    </lineage>
</organism>
<dbReference type="GO" id="GO:0031514">
    <property type="term" value="C:motile cilium"/>
    <property type="evidence" value="ECO:0007669"/>
    <property type="project" value="TreeGrafter"/>
</dbReference>
<feature type="domain" description="CEP76/DRC7 peptidase-like" evidence="16">
    <location>
        <begin position="243"/>
        <end position="324"/>
    </location>
</feature>
<evidence type="ECO:0000259" key="16">
    <source>
        <dbReference type="Pfam" id="PF24656"/>
    </source>
</evidence>
<dbReference type="Pfam" id="PF24671">
    <property type="entry name" value="DRC7_C"/>
    <property type="match status" value="1"/>
</dbReference>
<evidence type="ECO:0000256" key="9">
    <source>
        <dbReference type="ARBA" id="ARBA00023069"/>
    </source>
</evidence>
<keyword evidence="5" id="KW-0221">Differentiation</keyword>
<evidence type="ECO:0000313" key="19">
    <source>
        <dbReference type="EMBL" id="KYM81814.1"/>
    </source>
</evidence>
<evidence type="ECO:0000259" key="18">
    <source>
        <dbReference type="Pfam" id="PF24671"/>
    </source>
</evidence>
<evidence type="ECO:0000256" key="5">
    <source>
        <dbReference type="ARBA" id="ARBA00022782"/>
    </source>
</evidence>
<comment type="similarity">
    <text evidence="2">Belongs to the DRC7 family.</text>
</comment>
<accession>A0A195BC87</accession>
<feature type="domain" description="Dynein regulatory complex subunit 7 MORN" evidence="17">
    <location>
        <begin position="372"/>
        <end position="653"/>
    </location>
</feature>
<keyword evidence="6" id="KW-0282">Flagellum</keyword>
<evidence type="ECO:0000256" key="4">
    <source>
        <dbReference type="ARBA" id="ARBA00022490"/>
    </source>
</evidence>
<dbReference type="PANTHER" id="PTHR35249">
    <property type="entry name" value="DYNEIN REGULATORY COMPLEX SUBUNIT 7"/>
    <property type="match status" value="1"/>
</dbReference>
<feature type="compositionally biased region" description="Basic and acidic residues" evidence="15">
    <location>
        <begin position="1"/>
        <end position="15"/>
    </location>
</feature>
<evidence type="ECO:0000256" key="11">
    <source>
        <dbReference type="ARBA" id="ARBA00023273"/>
    </source>
</evidence>
<dbReference type="GO" id="GO:0030154">
    <property type="term" value="P:cell differentiation"/>
    <property type="evidence" value="ECO:0007669"/>
    <property type="project" value="UniProtKB-KW"/>
</dbReference>
<dbReference type="SUPFAM" id="SSF54001">
    <property type="entry name" value="Cysteine proteinases"/>
    <property type="match status" value="1"/>
</dbReference>
<evidence type="ECO:0000256" key="2">
    <source>
        <dbReference type="ARBA" id="ARBA00010738"/>
    </source>
</evidence>
<dbReference type="InterPro" id="IPR056291">
    <property type="entry name" value="MORN_DRC7"/>
</dbReference>
<evidence type="ECO:0000256" key="1">
    <source>
        <dbReference type="ARBA" id="ARBA00004611"/>
    </source>
</evidence>
<evidence type="ECO:0000313" key="20">
    <source>
        <dbReference type="Proteomes" id="UP000078540"/>
    </source>
</evidence>
<evidence type="ECO:0000256" key="3">
    <source>
        <dbReference type="ARBA" id="ARBA00021303"/>
    </source>
</evidence>
<keyword evidence="20" id="KW-1185">Reference proteome</keyword>
<evidence type="ECO:0000256" key="12">
    <source>
        <dbReference type="ARBA" id="ARBA00031627"/>
    </source>
</evidence>
<feature type="domain" description="Dynein regulatory complex subunit 7 C-terminal" evidence="18">
    <location>
        <begin position="700"/>
        <end position="805"/>
    </location>
</feature>
<proteinExistence type="inferred from homology"/>
<dbReference type="STRING" id="520822.A0A195BC87"/>
<dbReference type="InterPro" id="IPR056290">
    <property type="entry name" value="CEPT76/DRC7_peptidase-like_dom"/>
</dbReference>
<evidence type="ECO:0000256" key="10">
    <source>
        <dbReference type="ARBA" id="ARBA00023212"/>
    </source>
</evidence>
<keyword evidence="4" id="KW-0963">Cytoplasm</keyword>
<dbReference type="InterPro" id="IPR038765">
    <property type="entry name" value="Papain-like_cys_pep_sf"/>
</dbReference>
<dbReference type="Pfam" id="PF24667">
    <property type="entry name" value="MORN_DRC7"/>
    <property type="match status" value="1"/>
</dbReference>
<keyword evidence="10" id="KW-0206">Cytoskeleton</keyword>
<dbReference type="GO" id="GO:0030317">
    <property type="term" value="P:flagellated sperm motility"/>
    <property type="evidence" value="ECO:0007669"/>
    <property type="project" value="TreeGrafter"/>
</dbReference>
<evidence type="ECO:0000259" key="17">
    <source>
        <dbReference type="Pfam" id="PF24667"/>
    </source>
</evidence>